<dbReference type="RefSeq" id="WP_236881229.1">
    <property type="nucleotide sequence ID" value="NZ_JAKJKP010000004.1"/>
</dbReference>
<reference evidence="1 2" key="1">
    <citation type="submission" date="2022-01" db="EMBL/GenBank/DDBJ databases">
        <title>Identification and Characterization of Corynebacterium sp.</title>
        <authorList>
            <person name="Luo Q."/>
            <person name="Qu P."/>
            <person name="Chen Q."/>
        </authorList>
    </citation>
    <scope>NUCLEOTIDE SEQUENCE [LARGE SCALE GENOMIC DNA]</scope>
    <source>
        <strain evidence="1 2">MC-12</strain>
    </source>
</reference>
<organism evidence="1 2">
    <name type="scientific">Corynebacterium parakroppenstedtii</name>
    <dbReference type="NCBI Taxonomy" id="2828363"/>
    <lineage>
        <taxon>Bacteria</taxon>
        <taxon>Bacillati</taxon>
        <taxon>Actinomycetota</taxon>
        <taxon>Actinomycetes</taxon>
        <taxon>Mycobacteriales</taxon>
        <taxon>Corynebacteriaceae</taxon>
        <taxon>Corynebacterium</taxon>
    </lineage>
</organism>
<proteinExistence type="predicted"/>
<dbReference type="EMBL" id="JAKJKU010000004">
    <property type="protein sequence ID" value="MCF6774594.1"/>
    <property type="molecule type" value="Genomic_DNA"/>
</dbReference>
<evidence type="ECO:0000313" key="1">
    <source>
        <dbReference type="EMBL" id="MCF6774594.1"/>
    </source>
</evidence>
<protein>
    <submittedName>
        <fullName evidence="1">Uncharacterized protein</fullName>
    </submittedName>
</protein>
<gene>
    <name evidence="1" type="ORF">L3H44_09290</name>
</gene>
<dbReference type="Proteomes" id="UP001200604">
    <property type="component" value="Unassembled WGS sequence"/>
</dbReference>
<evidence type="ECO:0000313" key="2">
    <source>
        <dbReference type="Proteomes" id="UP001200604"/>
    </source>
</evidence>
<comment type="caution">
    <text evidence="1">The sequence shown here is derived from an EMBL/GenBank/DDBJ whole genome shotgun (WGS) entry which is preliminary data.</text>
</comment>
<accession>A0ABS9HLA7</accession>
<keyword evidence="2" id="KW-1185">Reference proteome</keyword>
<sequence>MAGLFEDPELDDDTLAITLSDGADEVDLYGVGALPKLTRKSPESMVWRKKTRISIRSATFLRKRTKNCEMVQLRS</sequence>
<name>A0ABS9HLA7_9CORY</name>